<dbReference type="EMBL" id="CP011807">
    <property type="protein sequence ID" value="AKM29485.1"/>
    <property type="molecule type" value="Genomic_DNA"/>
</dbReference>
<dbReference type="AlphaFoldDB" id="A0A0H3WPL9"/>
<sequence length="155" mass="16916">MASAWGRAVSAGDDAWRTFVSNYVDEVARDGREDDLDSIKQAVLAQFAANLSCLGSEEVVPALRCLLNDKPYGVDIVQRYVSTIDRFVPRERVEEVRALLTEYNITREEQAYLGGPVRRAPSVPADNTATALKPGNLPGKPTDKSEAPSQQPPAV</sequence>
<feature type="region of interest" description="Disordered" evidence="1">
    <location>
        <begin position="116"/>
        <end position="155"/>
    </location>
</feature>
<dbReference type="KEGG" id="pfg:AB870_04060"/>
<keyword evidence="3" id="KW-1185">Reference proteome</keyword>
<organism evidence="2 3">
    <name type="scientific">Pandoraea faecigallinarum</name>
    <dbReference type="NCBI Taxonomy" id="656179"/>
    <lineage>
        <taxon>Bacteria</taxon>
        <taxon>Pseudomonadati</taxon>
        <taxon>Pseudomonadota</taxon>
        <taxon>Betaproteobacteria</taxon>
        <taxon>Burkholderiales</taxon>
        <taxon>Burkholderiaceae</taxon>
        <taxon>Pandoraea</taxon>
    </lineage>
</organism>
<dbReference type="STRING" id="656179.AB870_04060"/>
<dbReference type="PATRIC" id="fig|656179.3.peg.896"/>
<protein>
    <submittedName>
        <fullName evidence="2">Uncharacterized protein</fullName>
    </submittedName>
</protein>
<dbReference type="OrthoDB" id="9975899at2"/>
<evidence type="ECO:0000256" key="1">
    <source>
        <dbReference type="SAM" id="MobiDB-lite"/>
    </source>
</evidence>
<evidence type="ECO:0000313" key="2">
    <source>
        <dbReference type="EMBL" id="AKM29485.1"/>
    </source>
</evidence>
<accession>A0A0H3WPL9</accession>
<dbReference type="RefSeq" id="WP_047905424.1">
    <property type="nucleotide sequence ID" value="NZ_CP011807.3"/>
</dbReference>
<reference evidence="2" key="1">
    <citation type="submission" date="2016-06" db="EMBL/GenBank/DDBJ databases">
        <title>Complete Genome Sequence of Pandoraea faecigallinarum DSM-23572.</title>
        <authorList>
            <person name="Yong D."/>
            <person name="Ee R."/>
            <person name="Lim Y.-L."/>
            <person name="Yin W.-F."/>
            <person name="Chan K.-G."/>
        </authorList>
    </citation>
    <scope>NUCLEOTIDE SEQUENCE</scope>
    <source>
        <strain evidence="2">DSM 23572</strain>
    </source>
</reference>
<name>A0A0H3WPL9_9BURK</name>
<gene>
    <name evidence="2" type="ORF">AB870_04060</name>
</gene>
<evidence type="ECO:0000313" key="3">
    <source>
        <dbReference type="Proteomes" id="UP000035651"/>
    </source>
</evidence>
<dbReference type="Proteomes" id="UP000035651">
    <property type="component" value="Chromosome"/>
</dbReference>
<proteinExistence type="predicted"/>